<feature type="domain" description="N-acetyltransferase" evidence="3">
    <location>
        <begin position="102"/>
        <end position="232"/>
    </location>
</feature>
<keyword evidence="1" id="KW-0808">Transferase</keyword>
<dbReference type="CDD" id="cd04301">
    <property type="entry name" value="NAT_SF"/>
    <property type="match status" value="1"/>
</dbReference>
<proteinExistence type="predicted"/>
<evidence type="ECO:0000313" key="4">
    <source>
        <dbReference type="EMBL" id="CAB4809487.1"/>
    </source>
</evidence>
<evidence type="ECO:0000259" key="3">
    <source>
        <dbReference type="PROSITE" id="PS51186"/>
    </source>
</evidence>
<protein>
    <submittedName>
        <fullName evidence="4">Unannotated protein</fullName>
    </submittedName>
</protein>
<dbReference type="Pfam" id="PF08445">
    <property type="entry name" value="FR47"/>
    <property type="match status" value="1"/>
</dbReference>
<dbReference type="AlphaFoldDB" id="A0A6J6YVZ0"/>
<dbReference type="InterPro" id="IPR050680">
    <property type="entry name" value="YpeA/RimI_acetyltransf"/>
</dbReference>
<evidence type="ECO:0000256" key="1">
    <source>
        <dbReference type="ARBA" id="ARBA00022679"/>
    </source>
</evidence>
<dbReference type="InterPro" id="IPR013653">
    <property type="entry name" value="GCN5-like_dom"/>
</dbReference>
<dbReference type="InterPro" id="IPR016181">
    <property type="entry name" value="Acyl_CoA_acyltransferase"/>
</dbReference>
<dbReference type="PROSITE" id="PS51186">
    <property type="entry name" value="GNAT"/>
    <property type="match status" value="1"/>
</dbReference>
<dbReference type="SUPFAM" id="SSF55729">
    <property type="entry name" value="Acyl-CoA N-acyltransferases (Nat)"/>
    <property type="match status" value="1"/>
</dbReference>
<name>A0A6J6YVZ0_9ZZZZ</name>
<accession>A0A6J6YVZ0</accession>
<organism evidence="4">
    <name type="scientific">freshwater metagenome</name>
    <dbReference type="NCBI Taxonomy" id="449393"/>
    <lineage>
        <taxon>unclassified sequences</taxon>
        <taxon>metagenomes</taxon>
        <taxon>ecological metagenomes</taxon>
    </lineage>
</organism>
<reference evidence="4" key="1">
    <citation type="submission" date="2020-05" db="EMBL/GenBank/DDBJ databases">
        <authorList>
            <person name="Chiriac C."/>
            <person name="Salcher M."/>
            <person name="Ghai R."/>
            <person name="Kavagutti S V."/>
        </authorList>
    </citation>
    <scope>NUCLEOTIDE SEQUENCE</scope>
</reference>
<evidence type="ECO:0000256" key="2">
    <source>
        <dbReference type="ARBA" id="ARBA00023315"/>
    </source>
</evidence>
<keyword evidence="2" id="KW-0012">Acyltransferase</keyword>
<dbReference type="EMBL" id="CAFAAI010000281">
    <property type="protein sequence ID" value="CAB4809487.1"/>
    <property type="molecule type" value="Genomic_DNA"/>
</dbReference>
<gene>
    <name evidence="4" type="ORF">UFOPK2992_01482</name>
</gene>
<dbReference type="Gene3D" id="3.40.630.30">
    <property type="match status" value="1"/>
</dbReference>
<sequence length="232" mass="24561">MADQLDNPVWHALAGHQAHLATGTAAALRFDPTVALFAGFPDPAGIGVAAITDILALGEMALLFNAAPVDIPAGCSSIYTGEAAQMVCDRLAPLDNSNTATNNIIPLGDNDVADMLALVKLTEPGPFFERTHVLGEYIGIRHGDQLVAMAGHRMHVGDATEISAVCTHPDARGRGYAAALVHHLASNLITNGQRPFLHVVVDNTAAIRVYERLGFSHRITIAAQVLRVDKPL</sequence>
<dbReference type="PANTHER" id="PTHR43420">
    <property type="entry name" value="ACETYLTRANSFERASE"/>
    <property type="match status" value="1"/>
</dbReference>
<dbReference type="PANTHER" id="PTHR43420:SF12">
    <property type="entry name" value="N-ACETYLTRANSFERASE DOMAIN-CONTAINING PROTEIN"/>
    <property type="match status" value="1"/>
</dbReference>
<dbReference type="GO" id="GO:0016747">
    <property type="term" value="F:acyltransferase activity, transferring groups other than amino-acyl groups"/>
    <property type="evidence" value="ECO:0007669"/>
    <property type="project" value="InterPro"/>
</dbReference>
<dbReference type="InterPro" id="IPR000182">
    <property type="entry name" value="GNAT_dom"/>
</dbReference>